<proteinExistence type="predicted"/>
<dbReference type="WBParaSite" id="JU765_v2.g11361.t1">
    <property type="protein sequence ID" value="JU765_v2.g11361.t1"/>
    <property type="gene ID" value="JU765_v2.g11361"/>
</dbReference>
<evidence type="ECO:0000313" key="2">
    <source>
        <dbReference type="WBParaSite" id="JU765_v2.g11361.t1"/>
    </source>
</evidence>
<reference evidence="2" key="1">
    <citation type="submission" date="2022-11" db="UniProtKB">
        <authorList>
            <consortium name="WormBaseParasite"/>
        </authorList>
    </citation>
    <scope>IDENTIFICATION</scope>
</reference>
<name>A0AC34PZ74_9BILA</name>
<dbReference type="Proteomes" id="UP000887576">
    <property type="component" value="Unplaced"/>
</dbReference>
<sequence>MSIVCLLILIQSGLLLGATLPITKSGNYSIKADPTGFKAKVQAGNVPHTFLFCYGETSAKEETLCPKDFCGFSIDRSSDTKWSIGMSKRMEYFNTSQFEVMVKPTGITMTAPAETLTTQCVWDLSSGGKLPLSVTLPDGYALELEGAEIWKDDPVPVHKTEVW</sequence>
<protein>
    <submittedName>
        <fullName evidence="2">Uncharacterized protein</fullName>
    </submittedName>
</protein>
<accession>A0AC34PZ74</accession>
<organism evidence="1 2">
    <name type="scientific">Panagrolaimus sp. JU765</name>
    <dbReference type="NCBI Taxonomy" id="591449"/>
    <lineage>
        <taxon>Eukaryota</taxon>
        <taxon>Metazoa</taxon>
        <taxon>Ecdysozoa</taxon>
        <taxon>Nematoda</taxon>
        <taxon>Chromadorea</taxon>
        <taxon>Rhabditida</taxon>
        <taxon>Tylenchina</taxon>
        <taxon>Panagrolaimomorpha</taxon>
        <taxon>Panagrolaimoidea</taxon>
        <taxon>Panagrolaimidae</taxon>
        <taxon>Panagrolaimus</taxon>
    </lineage>
</organism>
<evidence type="ECO:0000313" key="1">
    <source>
        <dbReference type="Proteomes" id="UP000887576"/>
    </source>
</evidence>